<dbReference type="Pfam" id="PF02897">
    <property type="entry name" value="Peptidase_S9_N"/>
    <property type="match status" value="1"/>
</dbReference>
<dbReference type="Pfam" id="PF00326">
    <property type="entry name" value="Peptidase_S9"/>
    <property type="match status" value="1"/>
</dbReference>
<dbReference type="InterPro" id="IPR002470">
    <property type="entry name" value="Peptidase_S9A"/>
</dbReference>
<organism evidence="8 9">
    <name type="scientific">Cerina litoralis</name>
    <dbReference type="NCBI Taxonomy" id="2874477"/>
    <lineage>
        <taxon>Bacteria</taxon>
        <taxon>Pseudomonadati</taxon>
        <taxon>Bacteroidota</taxon>
        <taxon>Flavobacteriia</taxon>
        <taxon>Flavobacteriales</taxon>
        <taxon>Flavobacteriaceae</taxon>
        <taxon>Cerina</taxon>
    </lineage>
</organism>
<proteinExistence type="predicted"/>
<evidence type="ECO:0000256" key="2">
    <source>
        <dbReference type="ARBA" id="ARBA00011897"/>
    </source>
</evidence>
<dbReference type="InterPro" id="IPR001375">
    <property type="entry name" value="Peptidase_S9_cat"/>
</dbReference>
<comment type="catalytic activity">
    <reaction evidence="1">
        <text>Hydrolysis of Pro-|-Xaa &gt;&gt; Ala-|-Xaa in oligopeptides.</text>
        <dbReference type="EC" id="3.4.21.26"/>
    </reaction>
</comment>
<evidence type="ECO:0000259" key="6">
    <source>
        <dbReference type="Pfam" id="PF00326"/>
    </source>
</evidence>
<dbReference type="GO" id="GO:0005829">
    <property type="term" value="C:cytosol"/>
    <property type="evidence" value="ECO:0007669"/>
    <property type="project" value="TreeGrafter"/>
</dbReference>
<dbReference type="SUPFAM" id="SSF50993">
    <property type="entry name" value="Peptidase/esterase 'gauge' domain"/>
    <property type="match status" value="1"/>
</dbReference>
<accession>A0AAE3EU73</accession>
<dbReference type="EC" id="3.4.21.26" evidence="2"/>
<protein>
    <recommendedName>
        <fullName evidence="2">prolyl oligopeptidase</fullName>
        <ecNumber evidence="2">3.4.21.26</ecNumber>
    </recommendedName>
</protein>
<dbReference type="PRINTS" id="PR00862">
    <property type="entry name" value="PROLIGOPTASE"/>
</dbReference>
<sequence>MISERAGFKLGFSLGATFIFYFRRAGILLFCLGLNVACNQEKEKSRLAYPKFVAVPKTELFFGKRVEDQYYNLMDLKDPEVVAWFRAEDSLAERYFAENKLMPEYLSRFGNLENRSNQNPSRITISESGDYFYLKYDDSTKNDKLFFRSKDTSQEVELFDPLQYEDGSFQISDLSPSYDGLKIAIGLKREGEFASTFVVFDRASDELLHEVITNVNPDFGGIEWLPDGSGFIYLYFPVVDKNLPGYKKNSFSVLYKLGNKPDKRTPVFGKSTALNISDDFYPKVKISSSQDKYVIGYVASSGDFYDAYITDIEDIYLGKPNWKSFFTSEDKIYYDQGEIRGNQFIYRQAEAIGNRLCIVDLNRPNFKNPEIIAGADADDPITKFTVTKDAVYFCKSHFGVDVSLYHVDSTLNIAKLTLPFRPGYVSFFGSSSLHKNIGVGMDGWTSDFKRYYIKEDGTFELEDLVKKADYPEFDSLVSEQIMVKSYDGSDVPLSLVYKKGLQRNSKNPVFLYVYGAYGESMSPFFFPMFLDWAAQGGILAFPHVRGGGEKGEEWHVQGMKTLKHNSWKDLVACTEALVDQKWSKPGQIALYTNSAGGITAGMAVNERPDLYASFIAEVPRMNPLGLESSSTSSSTSYLEYGSVRDSLEFFGLLHMDPYQNLVPNKRYPATLLFPSYNDDRIPLWDSGKYIAKLQAYNISENPILMDIDYQYGHDTYKGNEESIVLHSKIFSFVRTNMRD</sequence>
<name>A0AAE3EU73_9FLAO</name>
<keyword evidence="5" id="KW-0720">Serine protease</keyword>
<dbReference type="GO" id="GO:0006508">
    <property type="term" value="P:proteolysis"/>
    <property type="evidence" value="ECO:0007669"/>
    <property type="project" value="UniProtKB-KW"/>
</dbReference>
<dbReference type="PANTHER" id="PTHR42881">
    <property type="entry name" value="PROLYL ENDOPEPTIDASE"/>
    <property type="match status" value="1"/>
</dbReference>
<keyword evidence="3" id="KW-0645">Protease</keyword>
<dbReference type="GO" id="GO:0004252">
    <property type="term" value="F:serine-type endopeptidase activity"/>
    <property type="evidence" value="ECO:0007669"/>
    <property type="project" value="UniProtKB-EC"/>
</dbReference>
<keyword evidence="4" id="KW-0378">Hydrolase</keyword>
<dbReference type="RefSeq" id="WP_317901671.1">
    <property type="nucleotide sequence ID" value="NZ_JAIRBC010000008.1"/>
</dbReference>
<feature type="domain" description="Peptidase S9 prolyl oligopeptidase catalytic" evidence="6">
    <location>
        <begin position="532"/>
        <end position="737"/>
    </location>
</feature>
<evidence type="ECO:0000256" key="4">
    <source>
        <dbReference type="ARBA" id="ARBA00022801"/>
    </source>
</evidence>
<evidence type="ECO:0000313" key="8">
    <source>
        <dbReference type="EMBL" id="MCG2460525.1"/>
    </source>
</evidence>
<keyword evidence="9" id="KW-1185">Reference proteome</keyword>
<dbReference type="Gene3D" id="3.40.50.1820">
    <property type="entry name" value="alpha/beta hydrolase"/>
    <property type="match status" value="1"/>
</dbReference>
<dbReference type="EMBL" id="JAIRBC010000008">
    <property type="protein sequence ID" value="MCG2460525.1"/>
    <property type="molecule type" value="Genomic_DNA"/>
</dbReference>
<dbReference type="GO" id="GO:0070012">
    <property type="term" value="F:oligopeptidase activity"/>
    <property type="evidence" value="ECO:0007669"/>
    <property type="project" value="TreeGrafter"/>
</dbReference>
<reference evidence="8" key="1">
    <citation type="submission" date="2023-02" db="EMBL/GenBank/DDBJ databases">
        <title>Genome of Flavobacteriaceae gen. nov. sp. strain F89.</title>
        <authorList>
            <person name="Wang Y."/>
        </authorList>
    </citation>
    <scope>NUCLEOTIDE SEQUENCE</scope>
    <source>
        <strain evidence="8">F89</strain>
    </source>
</reference>
<dbReference type="InterPro" id="IPR051167">
    <property type="entry name" value="Prolyl_oligopep/macrocyclase"/>
</dbReference>
<evidence type="ECO:0000256" key="3">
    <source>
        <dbReference type="ARBA" id="ARBA00022670"/>
    </source>
</evidence>
<comment type="caution">
    <text evidence="8">The sequence shown here is derived from an EMBL/GenBank/DDBJ whole genome shotgun (WGS) entry which is preliminary data.</text>
</comment>
<evidence type="ECO:0000256" key="5">
    <source>
        <dbReference type="ARBA" id="ARBA00022825"/>
    </source>
</evidence>
<dbReference type="PANTHER" id="PTHR42881:SF2">
    <property type="entry name" value="PROLYL ENDOPEPTIDASE"/>
    <property type="match status" value="1"/>
</dbReference>
<dbReference type="InterPro" id="IPR029058">
    <property type="entry name" value="AB_hydrolase_fold"/>
</dbReference>
<feature type="domain" description="Peptidase S9A N-terminal" evidence="7">
    <location>
        <begin position="58"/>
        <end position="397"/>
    </location>
</feature>
<dbReference type="InterPro" id="IPR023302">
    <property type="entry name" value="Pept_S9A_N"/>
</dbReference>
<dbReference type="AlphaFoldDB" id="A0AAE3EU73"/>
<evidence type="ECO:0000256" key="1">
    <source>
        <dbReference type="ARBA" id="ARBA00001070"/>
    </source>
</evidence>
<dbReference type="Gene3D" id="2.130.10.120">
    <property type="entry name" value="Prolyl oligopeptidase, N-terminal domain"/>
    <property type="match status" value="1"/>
</dbReference>
<evidence type="ECO:0000259" key="7">
    <source>
        <dbReference type="Pfam" id="PF02897"/>
    </source>
</evidence>
<gene>
    <name evidence="8" type="ORF">K8352_07185</name>
</gene>
<evidence type="ECO:0000313" key="9">
    <source>
        <dbReference type="Proteomes" id="UP001200642"/>
    </source>
</evidence>
<dbReference type="Proteomes" id="UP001200642">
    <property type="component" value="Unassembled WGS sequence"/>
</dbReference>
<dbReference type="SUPFAM" id="SSF53474">
    <property type="entry name" value="alpha/beta-Hydrolases"/>
    <property type="match status" value="1"/>
</dbReference>